<dbReference type="Proteomes" id="UP000635828">
    <property type="component" value="Unassembled WGS sequence"/>
</dbReference>
<evidence type="ECO:0000313" key="2">
    <source>
        <dbReference type="EMBL" id="MBC5677193.1"/>
    </source>
</evidence>
<proteinExistence type="predicted"/>
<protein>
    <submittedName>
        <fullName evidence="2">Uncharacterized protein</fullName>
    </submittedName>
</protein>
<accession>A0ABR7FQR7</accession>
<feature type="compositionally biased region" description="Basic and acidic residues" evidence="1">
    <location>
        <begin position="152"/>
        <end position="167"/>
    </location>
</feature>
<dbReference type="RefSeq" id="WP_024727364.1">
    <property type="nucleotide sequence ID" value="NZ_JACOOS010000005.1"/>
</dbReference>
<gene>
    <name evidence="2" type="ORF">H8S22_06105</name>
</gene>
<evidence type="ECO:0000256" key="1">
    <source>
        <dbReference type="SAM" id="MobiDB-lite"/>
    </source>
</evidence>
<keyword evidence="3" id="KW-1185">Reference proteome</keyword>
<organism evidence="2 3">
    <name type="scientific">Anaerostipes hominis</name>
    <name type="common">ex Liu et al. 2021</name>
    <dbReference type="NCBI Taxonomy" id="2763018"/>
    <lineage>
        <taxon>Bacteria</taxon>
        <taxon>Bacillati</taxon>
        <taxon>Bacillota</taxon>
        <taxon>Clostridia</taxon>
        <taxon>Lachnospirales</taxon>
        <taxon>Lachnospiraceae</taxon>
        <taxon>Anaerostipes</taxon>
    </lineage>
</organism>
<feature type="compositionally biased region" description="Polar residues" evidence="1">
    <location>
        <begin position="183"/>
        <end position="197"/>
    </location>
</feature>
<comment type="caution">
    <text evidence="2">The sequence shown here is derived from an EMBL/GenBank/DDBJ whole genome shotgun (WGS) entry which is preliminary data.</text>
</comment>
<sequence>MRRHVTIRLHFPRDLDLIQLYLYDTAKFKMDMANAIKAFLHRQDFKIYPPTNFKAYQVTKKSYQIHLLFDTEEKEDLLVLDFLKNSIMRNRINDTLKILYREYLAYAFIEPYISWNVNAAEIPPIPKRTRSPSKERKSEKKDPRPISKKRPAKEVLMEDEAKQHPKETINQNPKPYNKAEDVAQNTPQTIKTPETKQINADSMDAFMEMFDNL</sequence>
<feature type="region of interest" description="Disordered" evidence="1">
    <location>
        <begin position="123"/>
        <end position="197"/>
    </location>
</feature>
<feature type="compositionally biased region" description="Basic and acidic residues" evidence="1">
    <location>
        <begin position="132"/>
        <end position="145"/>
    </location>
</feature>
<dbReference type="EMBL" id="JACOOS010000005">
    <property type="protein sequence ID" value="MBC5677193.1"/>
    <property type="molecule type" value="Genomic_DNA"/>
</dbReference>
<reference evidence="2 3" key="1">
    <citation type="submission" date="2020-08" db="EMBL/GenBank/DDBJ databases">
        <title>Genome public.</title>
        <authorList>
            <person name="Liu C."/>
            <person name="Sun Q."/>
        </authorList>
    </citation>
    <scope>NUCLEOTIDE SEQUENCE [LARGE SCALE GENOMIC DNA]</scope>
    <source>
        <strain evidence="2 3">NSJ-7</strain>
    </source>
</reference>
<name>A0ABR7FQR7_9FIRM</name>
<evidence type="ECO:0000313" key="3">
    <source>
        <dbReference type="Proteomes" id="UP000635828"/>
    </source>
</evidence>